<dbReference type="Proteomes" id="UP000249723">
    <property type="component" value="Unassembled WGS sequence"/>
</dbReference>
<accession>A0A2X0LA64</accession>
<evidence type="ECO:0000313" key="4">
    <source>
        <dbReference type="Proteomes" id="UP000249723"/>
    </source>
</evidence>
<reference evidence="4" key="1">
    <citation type="submission" date="2016-10" db="EMBL/GenBank/DDBJ databases">
        <authorList>
            <person name="Jeantristanb JTB J.-T."/>
            <person name="Ricardo R."/>
        </authorList>
    </citation>
    <scope>NUCLEOTIDE SEQUENCE [LARGE SCALE GENOMIC DNA]</scope>
</reference>
<dbReference type="AlphaFoldDB" id="A0A2X0LA64"/>
<feature type="compositionally biased region" description="Acidic residues" evidence="1">
    <location>
        <begin position="506"/>
        <end position="525"/>
    </location>
</feature>
<gene>
    <name evidence="3" type="ORF">BZ3500_MVSOF-1268-A1-R1_CHR8-1G09813</name>
</gene>
<evidence type="ECO:0000259" key="2">
    <source>
        <dbReference type="Pfam" id="PF12937"/>
    </source>
</evidence>
<dbReference type="InterPro" id="IPR036047">
    <property type="entry name" value="F-box-like_dom_sf"/>
</dbReference>
<dbReference type="EMBL" id="FMWP01000087">
    <property type="protein sequence ID" value="SCZ95811.1"/>
    <property type="molecule type" value="Genomic_DNA"/>
</dbReference>
<dbReference type="InterPro" id="IPR032675">
    <property type="entry name" value="LRR_dom_sf"/>
</dbReference>
<dbReference type="STRING" id="289078.A0A2X0LA64"/>
<dbReference type="GO" id="GO:0031146">
    <property type="term" value="P:SCF-dependent proteasomal ubiquitin-dependent protein catabolic process"/>
    <property type="evidence" value="ECO:0007669"/>
    <property type="project" value="TreeGrafter"/>
</dbReference>
<evidence type="ECO:0000256" key="1">
    <source>
        <dbReference type="SAM" id="MobiDB-lite"/>
    </source>
</evidence>
<dbReference type="SUPFAM" id="SSF52047">
    <property type="entry name" value="RNI-like"/>
    <property type="match status" value="1"/>
</dbReference>
<proteinExistence type="predicted"/>
<dbReference type="OrthoDB" id="2585512at2759"/>
<protein>
    <submittedName>
        <fullName evidence="3">BZ3500_MvSof-1268-A1-R1_Chr8-1g09813 protein</fullName>
    </submittedName>
</protein>
<sequence>MSPTIGFQDLPIEVLPLVLERLVGRRSDLRHATLVCRQWRAPAERLQYSWIRLWGRDLAIVPLVFRTLADNPHLCHMIRKFEVRVFSLSLILSERLEMEHLAVKVLRQAIRLEHLIWTRKGALTDRVFEAITSISTLRSFELNAHTNLSPGSWDADHLLRLPKLRTLSLILPDRSIAHILPAFLQTQRTLSKKVDSNSEGWLELQELSILCRESPNINDSVVSSCSPFLQGSALKSLALAGCSRLTGATLLPLLATLPFLEHLALEATSIPPSFYIEAAPLLTHLKSLKLTHPGPKHPTSTQFSPSLCHLLQYLPDLRSFTLYHSGTSALGGWKWPIVEPSLMDAIVEKKRLEKFECSGVLVQVEEVERLCMVQGLKDLVIHLEWELHLSRVTNAISHLPRLKTLHILAQTPEITMEQIEAIAVSSPSLEQVGFRNRVWHVRRKRIKAVSNETKASGNEPTTEDHRIKVSLERWDSPWWPEALFVVSLREGTEAFGAFRRSRYGAEDDNEQETLDDESSSESDEQ</sequence>
<feature type="region of interest" description="Disordered" evidence="1">
    <location>
        <begin position="499"/>
        <end position="525"/>
    </location>
</feature>
<name>A0A2X0LA64_9BASI</name>
<feature type="domain" description="F-box" evidence="2">
    <location>
        <begin position="7"/>
        <end position="52"/>
    </location>
</feature>
<evidence type="ECO:0000313" key="3">
    <source>
        <dbReference type="EMBL" id="SCZ95811.1"/>
    </source>
</evidence>
<dbReference type="InterPro" id="IPR001810">
    <property type="entry name" value="F-box_dom"/>
</dbReference>
<dbReference type="GO" id="GO:0019005">
    <property type="term" value="C:SCF ubiquitin ligase complex"/>
    <property type="evidence" value="ECO:0007669"/>
    <property type="project" value="TreeGrafter"/>
</dbReference>
<dbReference type="SUPFAM" id="SSF81383">
    <property type="entry name" value="F-box domain"/>
    <property type="match status" value="1"/>
</dbReference>
<dbReference type="PANTHER" id="PTHR13318">
    <property type="entry name" value="PARTNER OF PAIRED, ISOFORM B-RELATED"/>
    <property type="match status" value="1"/>
</dbReference>
<organism evidence="3 4">
    <name type="scientific">Microbotryum saponariae</name>
    <dbReference type="NCBI Taxonomy" id="289078"/>
    <lineage>
        <taxon>Eukaryota</taxon>
        <taxon>Fungi</taxon>
        <taxon>Dikarya</taxon>
        <taxon>Basidiomycota</taxon>
        <taxon>Pucciniomycotina</taxon>
        <taxon>Microbotryomycetes</taxon>
        <taxon>Microbotryales</taxon>
        <taxon>Microbotryaceae</taxon>
        <taxon>Microbotryum</taxon>
    </lineage>
</organism>
<keyword evidence="4" id="KW-1185">Reference proteome</keyword>
<dbReference type="Pfam" id="PF12937">
    <property type="entry name" value="F-box-like"/>
    <property type="match status" value="1"/>
</dbReference>
<dbReference type="Gene3D" id="3.80.10.10">
    <property type="entry name" value="Ribonuclease Inhibitor"/>
    <property type="match status" value="1"/>
</dbReference>